<accession>A0ACB9DM87</accession>
<sequence>MKHCIMPLQCKKTIIRCDYLALNEGSANDSRSKASGHELLCLYHFPLSHYDSSFEPTKTCLAFKDWDPIFISMKKAVSCLWSLGMPCGRSYVLRACYMERSLCLSNQSIGNPDDLINEDSILDTSSGILHLFGDSQEMECPSAFIRIYVGSDMYYSVMRHV</sequence>
<gene>
    <name evidence="1" type="ORF">L6452_10227</name>
</gene>
<name>A0ACB9DM87_ARCLA</name>
<proteinExistence type="predicted"/>
<reference evidence="1 2" key="2">
    <citation type="journal article" date="2022" name="Mol. Ecol. Resour.">
        <title>The genomes of chicory, endive, great burdock and yacon provide insights into Asteraceae paleo-polyploidization history and plant inulin production.</title>
        <authorList>
            <person name="Fan W."/>
            <person name="Wang S."/>
            <person name="Wang H."/>
            <person name="Wang A."/>
            <person name="Jiang F."/>
            <person name="Liu H."/>
            <person name="Zhao H."/>
            <person name="Xu D."/>
            <person name="Zhang Y."/>
        </authorList>
    </citation>
    <scope>NUCLEOTIDE SEQUENCE [LARGE SCALE GENOMIC DNA]</scope>
    <source>
        <strain evidence="2">cv. Niubang</strain>
    </source>
</reference>
<evidence type="ECO:0000313" key="2">
    <source>
        <dbReference type="Proteomes" id="UP001055879"/>
    </source>
</evidence>
<keyword evidence="2" id="KW-1185">Reference proteome</keyword>
<organism evidence="1 2">
    <name type="scientific">Arctium lappa</name>
    <name type="common">Greater burdock</name>
    <name type="synonym">Lappa major</name>
    <dbReference type="NCBI Taxonomy" id="4217"/>
    <lineage>
        <taxon>Eukaryota</taxon>
        <taxon>Viridiplantae</taxon>
        <taxon>Streptophyta</taxon>
        <taxon>Embryophyta</taxon>
        <taxon>Tracheophyta</taxon>
        <taxon>Spermatophyta</taxon>
        <taxon>Magnoliopsida</taxon>
        <taxon>eudicotyledons</taxon>
        <taxon>Gunneridae</taxon>
        <taxon>Pentapetalae</taxon>
        <taxon>asterids</taxon>
        <taxon>campanulids</taxon>
        <taxon>Asterales</taxon>
        <taxon>Asteraceae</taxon>
        <taxon>Carduoideae</taxon>
        <taxon>Cardueae</taxon>
        <taxon>Arctiinae</taxon>
        <taxon>Arctium</taxon>
    </lineage>
</organism>
<comment type="caution">
    <text evidence="1">The sequence shown here is derived from an EMBL/GenBank/DDBJ whole genome shotgun (WGS) entry which is preliminary data.</text>
</comment>
<reference evidence="2" key="1">
    <citation type="journal article" date="2022" name="Mol. Ecol. Resour.">
        <title>The genomes of chicory, endive, great burdock and yacon provide insights into Asteraceae palaeo-polyploidization history and plant inulin production.</title>
        <authorList>
            <person name="Fan W."/>
            <person name="Wang S."/>
            <person name="Wang H."/>
            <person name="Wang A."/>
            <person name="Jiang F."/>
            <person name="Liu H."/>
            <person name="Zhao H."/>
            <person name="Xu D."/>
            <person name="Zhang Y."/>
        </authorList>
    </citation>
    <scope>NUCLEOTIDE SEQUENCE [LARGE SCALE GENOMIC DNA]</scope>
    <source>
        <strain evidence="2">cv. Niubang</strain>
    </source>
</reference>
<dbReference type="Proteomes" id="UP001055879">
    <property type="component" value="Linkage Group LG03"/>
</dbReference>
<protein>
    <submittedName>
        <fullName evidence="1">Uncharacterized protein</fullName>
    </submittedName>
</protein>
<evidence type="ECO:0000313" key="1">
    <source>
        <dbReference type="EMBL" id="KAI3747660.1"/>
    </source>
</evidence>
<dbReference type="EMBL" id="CM042049">
    <property type="protein sequence ID" value="KAI3747660.1"/>
    <property type="molecule type" value="Genomic_DNA"/>
</dbReference>